<dbReference type="Gene3D" id="3.40.50.360">
    <property type="match status" value="1"/>
</dbReference>
<dbReference type="InterPro" id="IPR029039">
    <property type="entry name" value="Flavoprotein-like_sf"/>
</dbReference>
<organism evidence="2 3">
    <name type="scientific">Cryobacterium adonitolivorans</name>
    <dbReference type="NCBI Taxonomy" id="1259189"/>
    <lineage>
        <taxon>Bacteria</taxon>
        <taxon>Bacillati</taxon>
        <taxon>Actinomycetota</taxon>
        <taxon>Actinomycetes</taxon>
        <taxon>Micrococcales</taxon>
        <taxon>Microbacteriaceae</taxon>
        <taxon>Cryobacterium</taxon>
    </lineage>
</organism>
<sequence length="179" mass="19359">MRVAVVCASQYGATMGIAERISAELGLAGLDVRVYDAARPPHAEDVAGYDAFVVGSAVYMGHWLKDATTFVRRSQPTLLEHRVWLFSSGPLGPETTDADGADVRESTVPAEIADFTNTLRPVGHRVFFGAIDPEALSLGHRVIRKFPGAAGKIPAGDFRDWPEIEAWAREIARALVKTA</sequence>
<accession>A0A4R8VYA2</accession>
<dbReference type="InterPro" id="IPR052200">
    <property type="entry name" value="Protoporphyrinogen_IX_DH"/>
</dbReference>
<dbReference type="OrthoDB" id="129384at2"/>
<dbReference type="Proteomes" id="UP000297907">
    <property type="component" value="Unassembled WGS sequence"/>
</dbReference>
<dbReference type="EMBL" id="SOFL01000057">
    <property type="protein sequence ID" value="TFB96256.1"/>
    <property type="molecule type" value="Genomic_DNA"/>
</dbReference>
<comment type="caution">
    <text evidence="2">The sequence shown here is derived from an EMBL/GenBank/DDBJ whole genome shotgun (WGS) entry which is preliminary data.</text>
</comment>
<dbReference type="PROSITE" id="PS50902">
    <property type="entry name" value="FLAVODOXIN_LIKE"/>
    <property type="match status" value="1"/>
</dbReference>
<dbReference type="PANTHER" id="PTHR38030">
    <property type="entry name" value="PROTOPORPHYRINOGEN IX DEHYDROGENASE [MENAQUINONE]"/>
    <property type="match status" value="1"/>
</dbReference>
<keyword evidence="3" id="KW-1185">Reference proteome</keyword>
<protein>
    <submittedName>
        <fullName evidence="2">Flavodoxin</fullName>
    </submittedName>
</protein>
<reference evidence="2 3" key="1">
    <citation type="submission" date="2019-03" db="EMBL/GenBank/DDBJ databases">
        <title>Genomics of glacier-inhabiting Cryobacterium strains.</title>
        <authorList>
            <person name="Liu Q."/>
            <person name="Xin Y.-H."/>
        </authorList>
    </citation>
    <scope>NUCLEOTIDE SEQUENCE [LARGE SCALE GENOMIC DNA]</scope>
    <source>
        <strain evidence="2 3">RHLS22-1</strain>
    </source>
</reference>
<feature type="domain" description="Flavodoxin-like" evidence="1">
    <location>
        <begin position="3"/>
        <end position="172"/>
    </location>
</feature>
<proteinExistence type="predicted"/>
<dbReference type="AlphaFoldDB" id="A0A4R8VYA2"/>
<name>A0A4R8VYA2_9MICO</name>
<dbReference type="InterPro" id="IPR026816">
    <property type="entry name" value="Flavodoxin_dom"/>
</dbReference>
<evidence type="ECO:0000313" key="3">
    <source>
        <dbReference type="Proteomes" id="UP000297907"/>
    </source>
</evidence>
<dbReference type="GO" id="GO:0006783">
    <property type="term" value="P:heme biosynthetic process"/>
    <property type="evidence" value="ECO:0007669"/>
    <property type="project" value="TreeGrafter"/>
</dbReference>
<evidence type="ECO:0000259" key="1">
    <source>
        <dbReference type="PROSITE" id="PS50902"/>
    </source>
</evidence>
<dbReference type="GO" id="GO:0070819">
    <property type="term" value="F:menaquinone-dependent protoporphyrinogen oxidase activity"/>
    <property type="evidence" value="ECO:0007669"/>
    <property type="project" value="TreeGrafter"/>
</dbReference>
<dbReference type="Pfam" id="PF12724">
    <property type="entry name" value="Flavodoxin_5"/>
    <property type="match status" value="1"/>
</dbReference>
<gene>
    <name evidence="2" type="ORF">E3O42_17550</name>
</gene>
<dbReference type="InterPro" id="IPR008254">
    <property type="entry name" value="Flavodoxin/NO_synth"/>
</dbReference>
<dbReference type="GO" id="GO:0010181">
    <property type="term" value="F:FMN binding"/>
    <property type="evidence" value="ECO:0007669"/>
    <property type="project" value="InterPro"/>
</dbReference>
<evidence type="ECO:0000313" key="2">
    <source>
        <dbReference type="EMBL" id="TFB96256.1"/>
    </source>
</evidence>
<dbReference type="PANTHER" id="PTHR38030:SF2">
    <property type="entry name" value="PROTOPORPHYRINOGEN IX DEHYDROGENASE [QUINONE]"/>
    <property type="match status" value="1"/>
</dbReference>
<dbReference type="SUPFAM" id="SSF52218">
    <property type="entry name" value="Flavoproteins"/>
    <property type="match status" value="1"/>
</dbReference>